<proteinExistence type="predicted"/>
<dbReference type="SUPFAM" id="SSF52540">
    <property type="entry name" value="P-loop containing nucleoside triphosphate hydrolases"/>
    <property type="match status" value="1"/>
</dbReference>
<reference evidence="1 2" key="1">
    <citation type="submission" date="2020-03" db="EMBL/GenBank/DDBJ databases">
        <title>Genomic Encyclopedia of Type Strains, Phase IV (KMG-IV): sequencing the most valuable type-strain genomes for metagenomic binning, comparative biology and taxonomic classification.</title>
        <authorList>
            <person name="Goeker M."/>
        </authorList>
    </citation>
    <scope>NUCLEOTIDE SEQUENCE [LARGE SCALE GENOMIC DNA]</scope>
    <source>
        <strain evidence="1 2">DSM 24233</strain>
    </source>
</reference>
<name>A0A846QMT0_9BACT</name>
<evidence type="ECO:0000313" key="1">
    <source>
        <dbReference type="EMBL" id="NJB67553.1"/>
    </source>
</evidence>
<evidence type="ECO:0008006" key="3">
    <source>
        <dbReference type="Google" id="ProtNLM"/>
    </source>
</evidence>
<dbReference type="Proteomes" id="UP000580856">
    <property type="component" value="Unassembled WGS sequence"/>
</dbReference>
<dbReference type="RefSeq" id="WP_167940599.1">
    <property type="nucleotide sequence ID" value="NZ_JAATJA010000001.1"/>
</dbReference>
<comment type="caution">
    <text evidence="1">The sequence shown here is derived from an EMBL/GenBank/DDBJ whole genome shotgun (WGS) entry which is preliminary data.</text>
</comment>
<dbReference type="Gene3D" id="3.40.50.300">
    <property type="entry name" value="P-loop containing nucleotide triphosphate hydrolases"/>
    <property type="match status" value="1"/>
</dbReference>
<dbReference type="EMBL" id="JAATJA010000001">
    <property type="protein sequence ID" value="NJB67553.1"/>
    <property type="molecule type" value="Genomic_DNA"/>
</dbReference>
<accession>A0A846QMT0</accession>
<protein>
    <recommendedName>
        <fullName evidence="3">Sulfotransferase family protein</fullName>
    </recommendedName>
</protein>
<keyword evidence="2" id="KW-1185">Reference proteome</keyword>
<sequence length="274" mass="30583">MGGSGRSGTTIFGDIVRAAGKHAVLYEPRLMMGNVCLCSLLNNTRSINDAINSAQDISVKVLNSLYYAHAKCELAQKLSKQRIEQLAVDILGSDAADAGKAPKEFVQSILGIAQDHLAVDAWCEKTPHNIKVADTVLRTFDDAVFIHIIREPVEVYWSIKKFDWGPKTPKDFVKWYIDCMGHGKRAYERADHKRYLTISLESLGQTPRSIINHALQFVDVDLPEDSLSKVADIVAPEKCIRDKAKRSLPTAELDYIESSCQDLYDFWLSLAAKV</sequence>
<dbReference type="AlphaFoldDB" id="A0A846QMT0"/>
<evidence type="ECO:0000313" key="2">
    <source>
        <dbReference type="Proteomes" id="UP000580856"/>
    </source>
</evidence>
<gene>
    <name evidence="1" type="ORF">GGQ74_001193</name>
</gene>
<organism evidence="1 2">
    <name type="scientific">Desulfobaculum xiamenense</name>
    <dbReference type="NCBI Taxonomy" id="995050"/>
    <lineage>
        <taxon>Bacteria</taxon>
        <taxon>Pseudomonadati</taxon>
        <taxon>Thermodesulfobacteriota</taxon>
        <taxon>Desulfovibrionia</taxon>
        <taxon>Desulfovibrionales</taxon>
        <taxon>Desulfovibrionaceae</taxon>
        <taxon>Desulfobaculum</taxon>
    </lineage>
</organism>
<dbReference type="InterPro" id="IPR027417">
    <property type="entry name" value="P-loop_NTPase"/>
</dbReference>
<dbReference type="Pfam" id="PF13469">
    <property type="entry name" value="Sulfotransfer_3"/>
    <property type="match status" value="1"/>
</dbReference>